<sequence length="135" mass="14438">MSLLGERAGVDERSVLSGFRVGLFGCLTARADVLFELTDAMLCAVTCRLSCANAMTRRMARDRRDTCLRRWQGSGQVVVPPLKGLAQLRMLAHVTVSGASSCASVPFTSGILGPAKDQLGAFTELIRVGPRAALR</sequence>
<dbReference type="OrthoDB" id="3339508at2"/>
<dbReference type="AlphaFoldDB" id="A0A5S4GGP9"/>
<evidence type="ECO:0000313" key="1">
    <source>
        <dbReference type="EMBL" id="TMR32113.1"/>
    </source>
</evidence>
<comment type="caution">
    <text evidence="1">The sequence shown here is derived from an EMBL/GenBank/DDBJ whole genome shotgun (WGS) entry which is preliminary data.</text>
</comment>
<dbReference type="Proteomes" id="UP000305238">
    <property type="component" value="Unassembled WGS sequence"/>
</dbReference>
<name>A0A5S4GGP9_9ACTN</name>
<keyword evidence="2" id="KW-1185">Reference proteome</keyword>
<accession>A0A5S4GGP9</accession>
<dbReference type="EMBL" id="VCKZ01000278">
    <property type="protein sequence ID" value="TMR32113.1"/>
    <property type="molecule type" value="Genomic_DNA"/>
</dbReference>
<gene>
    <name evidence="1" type="ORF">ETD96_30380</name>
</gene>
<organism evidence="1 2">
    <name type="scientific">Actinomadura geliboluensis</name>
    <dbReference type="NCBI Taxonomy" id="882440"/>
    <lineage>
        <taxon>Bacteria</taxon>
        <taxon>Bacillati</taxon>
        <taxon>Actinomycetota</taxon>
        <taxon>Actinomycetes</taxon>
        <taxon>Streptosporangiales</taxon>
        <taxon>Thermomonosporaceae</taxon>
        <taxon>Actinomadura</taxon>
    </lineage>
</organism>
<proteinExistence type="predicted"/>
<evidence type="ECO:0000313" key="2">
    <source>
        <dbReference type="Proteomes" id="UP000305238"/>
    </source>
</evidence>
<protein>
    <submittedName>
        <fullName evidence="1">Uncharacterized protein</fullName>
    </submittedName>
</protein>
<reference evidence="1 2" key="1">
    <citation type="submission" date="2019-05" db="EMBL/GenBank/DDBJ databases">
        <title>Draft genome sequence of Actinomadura geliboluensis A8036.</title>
        <authorList>
            <person name="Saricaoglu S."/>
            <person name="Isik K."/>
        </authorList>
    </citation>
    <scope>NUCLEOTIDE SEQUENCE [LARGE SCALE GENOMIC DNA]</scope>
    <source>
        <strain evidence="1 2">A8036</strain>
    </source>
</reference>